<evidence type="ECO:0000256" key="1">
    <source>
        <dbReference type="SAM" id="MobiDB-lite"/>
    </source>
</evidence>
<organism evidence="2 3">
    <name type="scientific">Candida verbasci</name>
    <dbReference type="NCBI Taxonomy" id="1227364"/>
    <lineage>
        <taxon>Eukaryota</taxon>
        <taxon>Fungi</taxon>
        <taxon>Dikarya</taxon>
        <taxon>Ascomycota</taxon>
        <taxon>Saccharomycotina</taxon>
        <taxon>Pichiomycetes</taxon>
        <taxon>Debaryomycetaceae</taxon>
        <taxon>Candida/Lodderomyces clade</taxon>
        <taxon>Candida</taxon>
    </lineage>
</organism>
<comment type="caution">
    <text evidence="2">The sequence shown here is derived from an EMBL/GenBank/DDBJ whole genome shotgun (WGS) entry which is preliminary data.</text>
</comment>
<protein>
    <submittedName>
        <fullName evidence="2">Uncharacterized protein</fullName>
    </submittedName>
</protein>
<proteinExistence type="predicted"/>
<gene>
    <name evidence="2" type="ORF">CANVERA_P5079</name>
</gene>
<feature type="compositionally biased region" description="Polar residues" evidence="1">
    <location>
        <begin position="173"/>
        <end position="186"/>
    </location>
</feature>
<feature type="region of interest" description="Disordered" evidence="1">
    <location>
        <begin position="173"/>
        <end position="193"/>
    </location>
</feature>
<dbReference type="OrthoDB" id="5407351at2759"/>
<dbReference type="EMBL" id="CANTUO010000007">
    <property type="protein sequence ID" value="CAI5760570.1"/>
    <property type="molecule type" value="Genomic_DNA"/>
</dbReference>
<evidence type="ECO:0000313" key="2">
    <source>
        <dbReference type="EMBL" id="CAI5760570.1"/>
    </source>
</evidence>
<dbReference type="Proteomes" id="UP001152885">
    <property type="component" value="Unassembled WGS sequence"/>
</dbReference>
<reference evidence="2" key="1">
    <citation type="submission" date="2022-12" db="EMBL/GenBank/DDBJ databases">
        <authorList>
            <person name="Brejova B."/>
        </authorList>
    </citation>
    <scope>NUCLEOTIDE SEQUENCE</scope>
</reference>
<feature type="compositionally biased region" description="Low complexity" evidence="1">
    <location>
        <begin position="68"/>
        <end position="79"/>
    </location>
</feature>
<feature type="region of interest" description="Disordered" evidence="1">
    <location>
        <begin position="66"/>
        <end position="93"/>
    </location>
</feature>
<name>A0A9W4U0G6_9ASCO</name>
<evidence type="ECO:0000313" key="3">
    <source>
        <dbReference type="Proteomes" id="UP001152885"/>
    </source>
</evidence>
<dbReference type="Gene3D" id="6.10.280.230">
    <property type="match status" value="1"/>
</dbReference>
<sequence>MESASCGPSNAVKNLNNFTNQNKLYNNINQNQNHHLHQQQNLGFKSSNPQIVDHSLNNEFSQFNRVNQQQQTPSHFQQQSFNQPQPHSQHLQQNKGGAWINDFSNLSIEQQHAQNQAQSIGLKNDWHQQFMQNQQQQQQQRQNHILQQKNHEPQQFRQQFTPAYINSGLQYRSQMSTPQFSQQSEHQQVHKIESSDAQFKDQFDMIEKELNETQQQFNEQMTSDIEKEEFAESARKVESSMKSINSQDSTMNDKFANSKFLKLMSSIGDKQVELEGDKLVNSKTKNDLRGENELENIQISKTPTTSNTTNPDYHKPMHNEIHTHTSNHNWNGETLSNQPSEQEEIVDHPQNKLPDPLAHIKDGDLNDINDPLTAARLISGGQVKPRNWEEDDDWLVNDTPQLNRPFRKGQIVDHQWDEMYTDYRHDDDFH</sequence>
<dbReference type="AlphaFoldDB" id="A0A9W4U0G6"/>
<feature type="compositionally biased region" description="Polar residues" evidence="1">
    <location>
        <begin position="80"/>
        <end position="93"/>
    </location>
</feature>
<accession>A0A9W4U0G6</accession>
<keyword evidence="3" id="KW-1185">Reference proteome</keyword>